<feature type="compositionally biased region" description="Polar residues" evidence="1">
    <location>
        <begin position="1229"/>
        <end position="1250"/>
    </location>
</feature>
<sequence>MSLDGAKLRYVDESGLPVILAAKGRTFQVGSYLSCDLVLEGPQVEEVMCEIKCDAFGRVTINNKSSKQPIQLNDKVVTGKRPLLHGARITILNQVYTWEFPKISEAEDVPRTPERLSPIEQASNSCPSLKLHSHRPQIDKRLTVHNFRYCINSDDDGNTSIESRDQSDAHVEDDESQRCKTPQNAEDEPAATACQSPKVDLLDATQNKENTATPPASHKKLLKLCALSDVVITSFSPRETGVKTEKSFTCIRKPNTATVSTPKSVYSTPKSVLSELNEDSCSRDLLDFSTPSTSQKARRETSMHLIDLTTPQKLRLTLKQTPISVSDSADESSDISPLVIDITKTDTPPSPASSRQVPKTPKRLAAGATPKRTPQSLMKRALLTSTKKQIAANRVEATTPVGISKRTSLLEARRQCLTTPRRLPFHPQKRTPAQRAADQEKAKTPSTSPRKRPSLFFVSPRENKLSQMRKSLAVARRSPNVERSNKLVAKARRSLCNSPRDGSPKPGSPRIGSPRHESPKPASPINRLEVEGKALNVSKSKCSTPEKLDDSEDELSRTFTIKDDDDEECGAGPIKAGSSAVSPRPAVATDAVDPVEETRIIDDSICEEVHVDVPEKIENEGAVVIEDSICEEVPTDPTDPKAEVKESSESSETNKENEASAVKPSPVEQPNMGMEKEAAPLPRRSSRRLSADQRIVAITPRRSTRRASVEVNSEQAPIRQRTRRASFSSVDTQALATPTRKRRLTEDMGTPTRQSKRLLNTPKRANLVDESVGDMGVIVEEAAPADEEKAATEDEDYGTELAMDEPDNVDYHGLRDMLKTPKNCSTPLFKGLRELMQTPRMPASPILGNIEELLEASDSVSQTPRRSRRRGPAEDEEGADLARILKTPSAKNIMVPNEPASTVLHSRKDYTRDSVVLRYDLSVGGLTLPLDTIFNDVPSTSVAHAEDTETEINVTTVSTATDADPLAASKRNDSVSSEGLMNLSEAPTYSKTATTSTTYKAAIRADLELSTLTEEGGETSRPNSPSINEISGIQRLDQTADSMFSDPPIVSAVDSAGVTVEETKVQTIRSPSVPIASDDRSDTDSINGLSEPLVFSDDEDLAPQETIAEAKKEEISGRSNEEPSEYAATDTCDTNGKEMPKSVGESIEDVTQTVQSSVDEISLIEVQDITAESSINATKPSENQEPPPQPKETDVSSVVEATIPESETYPLDSTIEYSAIELNVTSCSVGDVSSSNIRKSSATPSPTATPGVTEDAASSPRELPEEGAAEKSEVEVESSANVLPEESTTDESTQRELVEETSEKKLPIQQTPEGSVRDTDKQEKVTCEESPVKNSLDIIEQTPEANKTPADVSLVVEGTEEQDIQHVSAVVNAVKDTSEDPQMSHETAISTDDPEAVKLEAASAPKPAEEPESQASSSAETASEPATEAHNLEDDSNVVDITQEMSIAEQREEAETPPEDGKIQLDAFSIIENVDEESITDRPQEAEAAPTEESSDHVVPEESLIEEVPDESLIEDVPEESLIDEVPDESLIDDVPEKSLIEKDTEESLVEEVPDDSLIEAVPEKSLIEDVPKESLIEDVPEESIIEEAPEASLIEKDPEESLIEEVPDDSLIEAVPEKSLIEDVPKESLIEDVPEESIIEEAPEAYLIEKDPEESLIEEVPDDSLIEVVPEKSLIEDVPEESMIEETPEESLIEKDPEESLIEEVPDDSLIEIVPEKSLIEDVPEKSLIEDVPEESLMEKNPKESLIKEASKESLIENLPEESIIEEATEESLIKKDPEESLIEEVPDDSLIEAVPEKSLIEDVPEESLIEKDPKESLLEEAAKESLNEEAAKESLIENVPEESMIEEAPYESLIEEVPEDSLIEKDPEESIVNDVPEESHMEEAPEESLIENIPEKSSLEKDPEQSLKEVVPEQSLIEKNPEESLIEEAPEKSLIESIPNDYIAMETTLDEICSEDQQTNGPTQKEKYDAATTDVAGNAEANDKPAAGVEIANTETDAGKEPTNLDESAAVDLPQAISILEEQQDKEEDEVIQLDASNRLEDVSIIEEMPEPEAAPAEESANKNIKDDASTEVTKPVDTTRNESPSAGQQSNGQDVETAVEKPASSDESLIEQPEAVSLLEASKHMDIPDVVNDAERSPARENGNDEEVSVIQLDASNAFEDVEETPEAHKPPSDEAPEAETLPTEESSLQSNDKSTNDDKVIPVDASSNADTHMLDIQHSLSGNTAAVSVEEPEATATAIELPKESERMSTSDTEVVPEGNVTNKVAAVQGDSTPEEASVSETTPDETKVQEKIAVAPELDIQQKTETETEPVTKADPPVKETAEVVKELTQSSPEREEKTSETNVESSKEPCISTPTSISEESTPPAAVEETVQDPEPEKEEELAVIRPASIVVESNPPPAIEELSEPSQSSTQKEEASAGIRAESSKESISNAPISIDDESTPLSTEEIQSVSSTSESEEVIDETPTNQSLIGSNATNILENRPPITGHSASDEIQIISDDSQSESTPKDETSSQDDEDEDDEEDSVGMLEEQAEPVNLQVKRRETTTRVFPSKVQMDDVVIELSDSNSSHATQEKIPAQTATPTPVVAATAAPAVEQPSSSGAPAKVDISPTKPDPAAETKVQVAVPDDAPSTKSPTEMQYASEGAQISVEIVSETQAACGPAVGVETDFETNKSRNLATEKQHESNSENGNKTLEEKVPPETEREQEPEVEAAAKQEAKKETGLGQKDVHSPAKEEVLPAVSRRVTRKGSSVERTAAAIESERPRRRGRKPTAEEPPIIEQKEANMETVKKRGRKPSKEVDEANPEQEAAKTNLEKPKRRGRKPSAEDTKDNEATTEERPVTAKRRGRHPSSEKEMLQKPKGQEILAPTHHTEERPGTEKSHGRPPSAEKDELQKAKAQDILAPINEDQTEDSELKKPAKRGRKSAEFVQEEHKEVLPETSKRRGRPPSAEKHPTKDDAPPEHLAANKEDQPAVDEPMKPLKRTRKASERLKPEEASQPTATKEDQPDAAPAERPKRRGRKPSVDVELAAPDVLEKPRARRGQKADKEPAAKKRMASVEPVDPHLEEIPEEDEREPEPKKLMLEGEQEEHKTRRRGRKPTADTVDIPEEHVEASSSRRRGRKATEEEATDEPKPKRHSAESVPLVAPLPEIIQEAATAAKPARRGRKPSVDVDVAVAEKKLPARAVRKASASVDEGSLQTKKTTARRGHKASAQEEVVDAQPNMHTEDVPTEIVTVSALVSAEKANDGVYSSPSHTEDELTPRRREGRNIPRKNYTEVADDDKPSPGSRRNRKPVTSGKSVAPKTPDVEALPTTPTPSQKGPPIEEPAPAAPATPEINTVTLPDPTTSQRREGRNLPRKNYTEAPDDDKPTPSRSRRQRNPTVKALELIVDTTPRPATPRRRKGKAIAGETHEEAPQAAEETPAMPTAASAKGRGTRRKAEDVTEAESTEVEEAEPETKPTARKSARGNARKAKVGTEPDPAAQPATKKARGGARAKTPVVIVSDDEPEPAQEPVVTVAAKKPAARGRARAAKATPIVESLAEQDTLSPEAAGPSAPAARGGRAKKVHFEATLPVAESAPGTDEAPKRATRSRRK</sequence>
<feature type="region of interest" description="Disordered" evidence="1">
    <location>
        <begin position="1229"/>
        <end position="1350"/>
    </location>
</feature>
<feature type="compositionally biased region" description="Basic and acidic residues" evidence="1">
    <location>
        <begin position="1111"/>
        <end position="1121"/>
    </location>
</feature>
<feature type="compositionally biased region" description="Basic and acidic residues" evidence="1">
    <location>
        <begin position="2877"/>
        <end position="2905"/>
    </location>
</feature>
<feature type="compositionally biased region" description="Polar residues" evidence="1">
    <location>
        <begin position="2470"/>
        <end position="2485"/>
    </location>
</feature>
<feature type="compositionally biased region" description="Acidic residues" evidence="1">
    <location>
        <begin position="1598"/>
        <end position="1611"/>
    </location>
</feature>
<feature type="compositionally biased region" description="Acidic residues" evidence="1">
    <location>
        <begin position="2376"/>
        <end position="2388"/>
    </location>
</feature>
<feature type="compositionally biased region" description="Polar residues" evidence="1">
    <location>
        <begin position="1172"/>
        <end position="1184"/>
    </location>
</feature>
<reference evidence="3 4" key="1">
    <citation type="submission" date="2024-02" db="EMBL/GenBank/DDBJ databases">
        <title>A chromosome-level genome assembly of Drosophila madeirensis, a fruit fly species endemic to Madeira island.</title>
        <authorList>
            <person name="Tomihara K."/>
            <person name="Llopart A."/>
            <person name="Yamamoto D."/>
        </authorList>
    </citation>
    <scope>NUCLEOTIDE SEQUENCE [LARGE SCALE GENOMIC DNA]</scope>
    <source>
        <strain evidence="3 4">RF1</strain>
    </source>
</reference>
<feature type="region of interest" description="Disordered" evidence="1">
    <location>
        <begin position="3190"/>
        <end position="3239"/>
    </location>
</feature>
<dbReference type="Proteomes" id="UP001500889">
    <property type="component" value="Chromosome O"/>
</dbReference>
<feature type="region of interest" description="Disordered" evidence="1">
    <location>
        <begin position="622"/>
        <end position="754"/>
    </location>
</feature>
<feature type="compositionally biased region" description="Low complexity" evidence="1">
    <location>
        <begin position="2583"/>
        <end position="2601"/>
    </location>
</feature>
<feature type="compositionally biased region" description="Basic and acidic residues" evidence="1">
    <location>
        <begin position="2993"/>
        <end position="3002"/>
    </location>
</feature>
<evidence type="ECO:0000256" key="1">
    <source>
        <dbReference type="SAM" id="MobiDB-lite"/>
    </source>
</evidence>
<feature type="region of interest" description="Disordered" evidence="1">
    <location>
        <begin position="3251"/>
        <end position="3602"/>
    </location>
</feature>
<feature type="region of interest" description="Disordered" evidence="1">
    <location>
        <begin position="1064"/>
        <end position="1091"/>
    </location>
</feature>
<dbReference type="SUPFAM" id="SSF49879">
    <property type="entry name" value="SMAD/FHA domain"/>
    <property type="match status" value="1"/>
</dbReference>
<protein>
    <submittedName>
        <fullName evidence="3">Titin</fullName>
    </submittedName>
</protein>
<feature type="compositionally biased region" description="Low complexity" evidence="1">
    <location>
        <begin position="2498"/>
        <end position="2511"/>
    </location>
</feature>
<feature type="region of interest" description="Disordered" evidence="1">
    <location>
        <begin position="417"/>
        <end position="594"/>
    </location>
</feature>
<feature type="compositionally biased region" description="Low complexity" evidence="1">
    <location>
        <begin position="2357"/>
        <end position="2370"/>
    </location>
</feature>
<feature type="region of interest" description="Disordered" evidence="1">
    <location>
        <begin position="2670"/>
        <end position="3155"/>
    </location>
</feature>
<feature type="region of interest" description="Disordered" evidence="1">
    <location>
        <begin position="1172"/>
        <end position="1213"/>
    </location>
</feature>
<feature type="compositionally biased region" description="Basic and acidic residues" evidence="1">
    <location>
        <begin position="2956"/>
        <end position="2986"/>
    </location>
</feature>
<feature type="region of interest" description="Disordered" evidence="1">
    <location>
        <begin position="1980"/>
        <end position="2551"/>
    </location>
</feature>
<feature type="compositionally biased region" description="Acidic residues" evidence="1">
    <location>
        <begin position="3450"/>
        <end position="3462"/>
    </location>
</feature>
<feature type="region of interest" description="Disordered" evidence="1">
    <location>
        <begin position="855"/>
        <end position="879"/>
    </location>
</feature>
<organism evidence="3 4">
    <name type="scientific">Drosophila madeirensis</name>
    <name type="common">Fruit fly</name>
    <dbReference type="NCBI Taxonomy" id="30013"/>
    <lineage>
        <taxon>Eukaryota</taxon>
        <taxon>Metazoa</taxon>
        <taxon>Ecdysozoa</taxon>
        <taxon>Arthropoda</taxon>
        <taxon>Hexapoda</taxon>
        <taxon>Insecta</taxon>
        <taxon>Pterygota</taxon>
        <taxon>Neoptera</taxon>
        <taxon>Endopterygota</taxon>
        <taxon>Diptera</taxon>
        <taxon>Brachycera</taxon>
        <taxon>Muscomorpha</taxon>
        <taxon>Ephydroidea</taxon>
        <taxon>Drosophilidae</taxon>
        <taxon>Drosophila</taxon>
        <taxon>Sophophora</taxon>
    </lineage>
</organism>
<feature type="compositionally biased region" description="Polar residues" evidence="1">
    <location>
        <begin position="3345"/>
        <end position="3355"/>
    </location>
</feature>
<feature type="region of interest" description="Disordered" evidence="1">
    <location>
        <begin position="1111"/>
        <end position="1146"/>
    </location>
</feature>
<evidence type="ECO:0000259" key="2">
    <source>
        <dbReference type="Pfam" id="PF00498"/>
    </source>
</evidence>
<feature type="compositionally biased region" description="Basic and acidic residues" evidence="1">
    <location>
        <begin position="2931"/>
        <end position="2949"/>
    </location>
</feature>
<feature type="compositionally biased region" description="Acidic residues" evidence="1">
    <location>
        <begin position="1860"/>
        <end position="1873"/>
    </location>
</feature>
<keyword evidence="4" id="KW-1185">Reference proteome</keyword>
<feature type="compositionally biased region" description="Acidic residues" evidence="1">
    <location>
        <begin position="1503"/>
        <end position="1534"/>
    </location>
</feature>
<feature type="compositionally biased region" description="Acidic residues" evidence="1">
    <location>
        <begin position="2024"/>
        <end position="2034"/>
    </location>
</feature>
<accession>A0AAU9F2G6</accession>
<feature type="region of interest" description="Disordered" evidence="1">
    <location>
        <begin position="1570"/>
        <end position="1611"/>
    </location>
</feature>
<feature type="region of interest" description="Disordered" evidence="1">
    <location>
        <begin position="1860"/>
        <end position="1935"/>
    </location>
</feature>
<evidence type="ECO:0000313" key="4">
    <source>
        <dbReference type="Proteomes" id="UP001500889"/>
    </source>
</evidence>
<feature type="compositionally biased region" description="Basic and acidic residues" evidence="1">
    <location>
        <begin position="2857"/>
        <end position="2869"/>
    </location>
</feature>
<feature type="compositionally biased region" description="Polar residues" evidence="1">
    <location>
        <begin position="2073"/>
        <end position="2097"/>
    </location>
</feature>
<feature type="compositionally biased region" description="Basic and acidic residues" evidence="1">
    <location>
        <begin position="3129"/>
        <end position="3146"/>
    </location>
</feature>
<feature type="region of interest" description="Disordered" evidence="1">
    <location>
        <begin position="341"/>
        <end position="374"/>
    </location>
</feature>
<feature type="compositionally biased region" description="Basic and acidic residues" evidence="1">
    <location>
        <begin position="2124"/>
        <end position="2146"/>
    </location>
</feature>
<feature type="compositionally biased region" description="Basic and acidic residues" evidence="1">
    <location>
        <begin position="1738"/>
        <end position="1756"/>
    </location>
</feature>
<feature type="compositionally biased region" description="Basic and acidic residues" evidence="1">
    <location>
        <begin position="2677"/>
        <end position="2693"/>
    </location>
</feature>
<feature type="compositionally biased region" description="Basic and acidic residues" evidence="1">
    <location>
        <begin position="3262"/>
        <end position="3276"/>
    </location>
</feature>
<feature type="compositionally biased region" description="Basic and acidic residues" evidence="1">
    <location>
        <begin position="2831"/>
        <end position="2848"/>
    </location>
</feature>
<feature type="compositionally biased region" description="Basic and acidic residues" evidence="1">
    <location>
        <begin position="1810"/>
        <end position="1837"/>
    </location>
</feature>
<evidence type="ECO:0000313" key="3">
    <source>
        <dbReference type="EMBL" id="BFF90109.1"/>
    </source>
</evidence>
<feature type="compositionally biased region" description="Acidic residues" evidence="1">
    <location>
        <begin position="2518"/>
        <end position="2531"/>
    </location>
</feature>
<dbReference type="InterPro" id="IPR008984">
    <property type="entry name" value="SMAD_FHA_dom_sf"/>
</dbReference>
<feature type="compositionally biased region" description="Low complexity" evidence="1">
    <location>
        <begin position="2182"/>
        <end position="2192"/>
    </location>
</feature>
<dbReference type="Pfam" id="PF00498">
    <property type="entry name" value="FHA"/>
    <property type="match status" value="1"/>
</dbReference>
<gene>
    <name evidence="3" type="ORF">DMAD_08697</name>
</gene>
<dbReference type="InterPro" id="IPR000253">
    <property type="entry name" value="FHA_dom"/>
</dbReference>
<proteinExistence type="predicted"/>
<feature type="domain" description="FHA" evidence="2">
    <location>
        <begin position="29"/>
        <end position="91"/>
    </location>
</feature>
<feature type="compositionally biased region" description="Basic and acidic residues" evidence="1">
    <location>
        <begin position="2062"/>
        <end position="2071"/>
    </location>
</feature>
<feature type="region of interest" description="Disordered" evidence="1">
    <location>
        <begin position="1372"/>
        <end position="1557"/>
    </location>
</feature>
<feature type="region of interest" description="Disordered" evidence="1">
    <location>
        <begin position="1674"/>
        <end position="1709"/>
    </location>
</feature>
<feature type="compositionally biased region" description="Basic and acidic residues" evidence="1">
    <location>
        <begin position="3009"/>
        <end position="3021"/>
    </location>
</feature>
<feature type="compositionally biased region" description="Acidic residues" evidence="1">
    <location>
        <begin position="1577"/>
        <end position="1590"/>
    </location>
</feature>
<feature type="compositionally biased region" description="Low complexity" evidence="1">
    <location>
        <begin position="3555"/>
        <end position="3568"/>
    </location>
</feature>
<feature type="compositionally biased region" description="Acidic residues" evidence="1">
    <location>
        <begin position="1760"/>
        <end position="1771"/>
    </location>
</feature>
<feature type="compositionally biased region" description="Low complexity" evidence="1">
    <location>
        <begin position="3423"/>
        <end position="3438"/>
    </location>
</feature>
<feature type="compositionally biased region" description="Polar residues" evidence="1">
    <location>
        <begin position="1380"/>
        <end position="1390"/>
    </location>
</feature>
<feature type="compositionally biased region" description="Basic and acidic residues" evidence="1">
    <location>
        <begin position="638"/>
        <end position="658"/>
    </location>
</feature>
<feature type="region of interest" description="Disordered" evidence="1">
    <location>
        <begin position="2571"/>
        <end position="2648"/>
    </location>
</feature>
<feature type="compositionally biased region" description="Basic and acidic residues" evidence="1">
    <location>
        <begin position="2787"/>
        <end position="2808"/>
    </location>
</feature>
<feature type="compositionally biased region" description="Low complexity" evidence="1">
    <location>
        <begin position="1413"/>
        <end position="1429"/>
    </location>
</feature>
<feature type="compositionally biased region" description="Polar residues" evidence="1">
    <location>
        <begin position="725"/>
        <end position="736"/>
    </location>
</feature>
<feature type="compositionally biased region" description="Acidic residues" evidence="1">
    <location>
        <begin position="1781"/>
        <end position="1792"/>
    </location>
</feature>
<feature type="compositionally biased region" description="Acidic residues" evidence="1">
    <location>
        <begin position="1544"/>
        <end position="1557"/>
    </location>
</feature>
<feature type="compositionally biased region" description="Basic and acidic residues" evidence="1">
    <location>
        <begin position="2305"/>
        <end position="2331"/>
    </location>
</feature>
<name>A0AAU9F2G6_DROMD</name>
<feature type="region of interest" description="Disordered" evidence="1">
    <location>
        <begin position="1726"/>
        <end position="1846"/>
    </location>
</feature>
<feature type="compositionally biased region" description="Basic and acidic residues" evidence="1">
    <location>
        <begin position="3040"/>
        <end position="3058"/>
    </location>
</feature>
<feature type="compositionally biased region" description="Basic and acidic residues" evidence="1">
    <location>
        <begin position="1315"/>
        <end position="1331"/>
    </location>
</feature>
<feature type="compositionally biased region" description="Basic and acidic residues" evidence="1">
    <location>
        <begin position="544"/>
        <end position="562"/>
    </location>
</feature>
<feature type="compositionally biased region" description="Basic residues" evidence="1">
    <location>
        <begin position="3468"/>
        <end position="3481"/>
    </location>
</feature>
<feature type="compositionally biased region" description="Basic and acidic residues" evidence="1">
    <location>
        <begin position="1449"/>
        <end position="1463"/>
    </location>
</feature>
<feature type="compositionally biased region" description="Basic and acidic residues" evidence="1">
    <location>
        <begin position="2700"/>
        <end position="2744"/>
    </location>
</feature>
<feature type="region of interest" description="Disordered" evidence="1">
    <location>
        <begin position="155"/>
        <end position="194"/>
    </location>
</feature>
<feature type="compositionally biased region" description="Acidic residues" evidence="1">
    <location>
        <begin position="1678"/>
        <end position="1709"/>
    </location>
</feature>
<feature type="compositionally biased region" description="Basic and acidic residues" evidence="1">
    <location>
        <begin position="1262"/>
        <end position="1274"/>
    </location>
</feature>
<feature type="compositionally biased region" description="Basic and acidic residues" evidence="1">
    <location>
        <begin position="1895"/>
        <end position="1913"/>
    </location>
</feature>
<dbReference type="Gene3D" id="2.60.200.20">
    <property type="match status" value="1"/>
</dbReference>
<feature type="compositionally biased region" description="Low complexity" evidence="1">
    <location>
        <begin position="2450"/>
        <end position="2461"/>
    </location>
</feature>
<feature type="compositionally biased region" description="Basic and acidic residues" evidence="1">
    <location>
        <begin position="1292"/>
        <end position="1306"/>
    </location>
</feature>
<dbReference type="EMBL" id="AP029263">
    <property type="protein sequence ID" value="BFF90109.1"/>
    <property type="molecule type" value="Genomic_DNA"/>
</dbReference>
<feature type="compositionally biased region" description="Basic and acidic residues" evidence="1">
    <location>
        <begin position="3083"/>
        <end position="3098"/>
    </location>
</feature>